<feature type="compositionally biased region" description="Polar residues" evidence="1">
    <location>
        <begin position="124"/>
        <end position="140"/>
    </location>
</feature>
<evidence type="ECO:0000313" key="3">
    <source>
        <dbReference type="Proteomes" id="UP001370490"/>
    </source>
</evidence>
<feature type="compositionally biased region" description="Basic and acidic residues" evidence="1">
    <location>
        <begin position="30"/>
        <end position="39"/>
    </location>
</feature>
<dbReference type="Proteomes" id="UP001370490">
    <property type="component" value="Unassembled WGS sequence"/>
</dbReference>
<dbReference type="PANTHER" id="PTHR34958">
    <property type="entry name" value="CONDITIONAL LOSS-OF-GROWTH 1"/>
    <property type="match status" value="1"/>
</dbReference>
<feature type="region of interest" description="Disordered" evidence="1">
    <location>
        <begin position="124"/>
        <end position="145"/>
    </location>
</feature>
<evidence type="ECO:0000256" key="1">
    <source>
        <dbReference type="SAM" id="MobiDB-lite"/>
    </source>
</evidence>
<dbReference type="AlphaFoldDB" id="A0AAN8V880"/>
<name>A0AAN8V880_9MAGN</name>
<proteinExistence type="predicted"/>
<evidence type="ECO:0000313" key="2">
    <source>
        <dbReference type="EMBL" id="KAK6929315.1"/>
    </source>
</evidence>
<feature type="compositionally biased region" description="Low complexity" evidence="1">
    <location>
        <begin position="1"/>
        <end position="29"/>
    </location>
</feature>
<keyword evidence="3" id="KW-1185">Reference proteome</keyword>
<feature type="region of interest" description="Disordered" evidence="1">
    <location>
        <begin position="1174"/>
        <end position="1199"/>
    </location>
</feature>
<feature type="compositionally biased region" description="Low complexity" evidence="1">
    <location>
        <begin position="42"/>
        <end position="56"/>
    </location>
</feature>
<gene>
    <name evidence="2" type="ORF">RJ641_005520</name>
</gene>
<feature type="compositionally biased region" description="Basic and acidic residues" evidence="1">
    <location>
        <begin position="1188"/>
        <end position="1199"/>
    </location>
</feature>
<sequence>MSRSFSPSRSPSARIQLGGVSRLRSSSSKKQPEPLRRAVADSLSSPSSSLVGLHGSPSAVASEASRTLRDYLASPLTIDLAYSVMLEHTLSERERRYKPSEETLQQIDRFCASIIVECDASSSKRASPWSGSLNPQSGNPAASAKVSPPLPVTGFASAAVVKSLNYIRSLVALHIPRRSFQSAAFAGAPPASRQSLPTLSSLLSKSFNSQISPANTGESSEKKDGSILSMSSVEEMPGLDDIDYIAVDVLKWRRYGEQQSSIIQYESDRVLSSHDAKKHSFLEVGAASLLVGDMETKLKGQSFRHIRAAEVPHLDKLLQPSSVTTASNLAAARPHLRGRPSYGHIPSTSPTTFSISSLQPLRLNPDEVSEVMAAVCSETSPQNANLMTFSSKLMHNSGKPSIDVAVSVLIKLVIDMYVSDPGTAAPLTLSMLEEMLRSLELASRARAFDLLLNLGVHAHLLEPMIPVDTPTIEEEYSQESYFENETPDTTQGRKRTNSFYNPGASSAIDKFESWIVGILYEILLFLVQIEEKEESVWASALSCLLYFVADRGKIRRKRLDGLDIRVIKMLLQISRAYSWAEVVHSNLIRMLTNMFYQVPGASANAITSNPMFLVDQVDLIGGIEFIFLEFVLAKSRVERRNLYLVLFDYVLHQINETCLAHGINEYSEDEIQPVATLLTLADAPEAFYISVKLGVEGIGGILGRSISSALTRYPNSERLNMLLENITQNFDKIVSSFTHLDTEFSHKIQVTKSFKNLKGIEDVNLGTSMGIKAKLSWATLHSLVHSERIAYRQNGYIWLGDLLIAEISEERDSSILENVGNLQQKISLAGANDSSDVPLAVRIFCGLLKSKDSIIRWGFLFILERLIMRCKFLLNEKETQQSSSIEVGYRMQGDNHLAKANAVIDLMSSALMFQINETDRINVLKMCDILFFQLCLKVHAAPATGLGGIVHSEKLYNGKNENEKDEAGQRATQMEICCLDELGDDMNRRLDYNGQNPTCETASMAASVLQGHAIVPMQLVARVPAALFYWPLMQLAGAATDDIGLGVAVGTKGSGNLPGAASDIRAALLLLLIGKCTAEPAAFQEVGGEKFFRELLDDTDSRRMMTEEPEKYQRMLQNLVFRAQQSNNEKLLKNPYLQMRGIIQLSSQTSRGSHEEMEDDRMLEERMDDYLKDELEPKVRGQMPRIQVSDEKLRELWKP</sequence>
<dbReference type="PANTHER" id="PTHR34958:SF1">
    <property type="entry name" value="ARMADILLO-LIKE HELICAL DOMAIN-CONTAINING PROTEIN"/>
    <property type="match status" value="1"/>
</dbReference>
<comment type="caution">
    <text evidence="2">The sequence shown here is derived from an EMBL/GenBank/DDBJ whole genome shotgun (WGS) entry which is preliminary data.</text>
</comment>
<protein>
    <submittedName>
        <fullName evidence="2">Uncharacterized protein</fullName>
    </submittedName>
</protein>
<dbReference type="EMBL" id="JBAMMX010000013">
    <property type="protein sequence ID" value="KAK6929315.1"/>
    <property type="molecule type" value="Genomic_DNA"/>
</dbReference>
<reference evidence="2 3" key="1">
    <citation type="submission" date="2023-12" db="EMBL/GenBank/DDBJ databases">
        <title>A high-quality genome assembly for Dillenia turbinata (Dilleniales).</title>
        <authorList>
            <person name="Chanderbali A."/>
        </authorList>
    </citation>
    <scope>NUCLEOTIDE SEQUENCE [LARGE SCALE GENOMIC DNA]</scope>
    <source>
        <strain evidence="2">LSX21</strain>
        <tissue evidence="2">Leaf</tissue>
    </source>
</reference>
<organism evidence="2 3">
    <name type="scientific">Dillenia turbinata</name>
    <dbReference type="NCBI Taxonomy" id="194707"/>
    <lineage>
        <taxon>Eukaryota</taxon>
        <taxon>Viridiplantae</taxon>
        <taxon>Streptophyta</taxon>
        <taxon>Embryophyta</taxon>
        <taxon>Tracheophyta</taxon>
        <taxon>Spermatophyta</taxon>
        <taxon>Magnoliopsida</taxon>
        <taxon>eudicotyledons</taxon>
        <taxon>Gunneridae</taxon>
        <taxon>Pentapetalae</taxon>
        <taxon>Dilleniales</taxon>
        <taxon>Dilleniaceae</taxon>
        <taxon>Dillenia</taxon>
    </lineage>
</organism>
<feature type="region of interest" description="Disordered" evidence="1">
    <location>
        <begin position="1"/>
        <end position="56"/>
    </location>
</feature>
<accession>A0AAN8V880</accession>